<dbReference type="STRING" id="216432.CA2559_11183"/>
<proteinExistence type="inferred from homology"/>
<keyword evidence="3 4" id="KW-0456">Lyase</keyword>
<dbReference type="CDD" id="cd00914">
    <property type="entry name" value="PCD_DCoH_subfamily_b"/>
    <property type="match status" value="1"/>
</dbReference>
<dbReference type="PANTHER" id="PTHR12599">
    <property type="entry name" value="PTERIN-4-ALPHA-CARBINOLAMINE DEHYDRATASE"/>
    <property type="match status" value="1"/>
</dbReference>
<protein>
    <recommendedName>
        <fullName evidence="4">Putative pterin-4-alpha-carbinolamine dehydratase</fullName>
        <shortName evidence="4">PHS</shortName>
        <ecNumber evidence="4">4.2.1.96</ecNumber>
    </recommendedName>
    <alternativeName>
        <fullName evidence="4">4-alpha-hydroxy-tetrahydropterin dehydratase</fullName>
    </alternativeName>
    <alternativeName>
        <fullName evidence="4">Pterin carbinolamine dehydratase</fullName>
        <shortName evidence="4">PCD</shortName>
    </alternativeName>
</protein>
<dbReference type="KEGG" id="cat:CA2559_11183"/>
<reference evidence="5 6" key="1">
    <citation type="journal article" date="2010" name="J. Bacteriol.">
        <title>The complete genome sequence of Croceibacter atlanticus HTCC2559T.</title>
        <authorList>
            <person name="Oh H.M."/>
            <person name="Kang I."/>
            <person name="Ferriera S."/>
            <person name="Giovannoni S.J."/>
            <person name="Cho J.C."/>
        </authorList>
    </citation>
    <scope>NUCLEOTIDE SEQUENCE [LARGE SCALE GENOMIC DNA]</scope>
    <source>
        <strain evidence="6">ATCC BAA-628 / HTCC2559 / KCTC 12090</strain>
    </source>
</reference>
<evidence type="ECO:0000313" key="5">
    <source>
        <dbReference type="EMBL" id="EAP86595.1"/>
    </source>
</evidence>
<dbReference type="SUPFAM" id="SSF55248">
    <property type="entry name" value="PCD-like"/>
    <property type="match status" value="1"/>
</dbReference>
<dbReference type="InterPro" id="IPR036428">
    <property type="entry name" value="PCD_sf"/>
</dbReference>
<dbReference type="GO" id="GO:0006729">
    <property type="term" value="P:tetrahydrobiopterin biosynthetic process"/>
    <property type="evidence" value="ECO:0007669"/>
    <property type="project" value="InterPro"/>
</dbReference>
<dbReference type="AlphaFoldDB" id="A3U9V9"/>
<dbReference type="HAMAP" id="MF_00434">
    <property type="entry name" value="Pterin_4_alpha"/>
    <property type="match status" value="1"/>
</dbReference>
<dbReference type="Proteomes" id="UP000002297">
    <property type="component" value="Chromosome"/>
</dbReference>
<keyword evidence="6" id="KW-1185">Reference proteome</keyword>
<organism evidence="5 6">
    <name type="scientific">Croceibacter atlanticus (strain ATCC BAA-628 / JCM 21780 / CIP 108009 / IAM 15332 / KCTC 12090 / HTCC2559)</name>
    <dbReference type="NCBI Taxonomy" id="216432"/>
    <lineage>
        <taxon>Bacteria</taxon>
        <taxon>Pseudomonadati</taxon>
        <taxon>Bacteroidota</taxon>
        <taxon>Flavobacteriia</taxon>
        <taxon>Flavobacteriales</taxon>
        <taxon>Flavobacteriaceae</taxon>
        <taxon>Croceibacter</taxon>
    </lineage>
</organism>
<dbReference type="GeneID" id="89453963"/>
<evidence type="ECO:0000313" key="6">
    <source>
        <dbReference type="Proteomes" id="UP000002297"/>
    </source>
</evidence>
<evidence type="ECO:0000256" key="1">
    <source>
        <dbReference type="ARBA" id="ARBA00001554"/>
    </source>
</evidence>
<dbReference type="RefSeq" id="WP_013187976.1">
    <property type="nucleotide sequence ID" value="NC_014230.1"/>
</dbReference>
<name>A3U9V9_CROAH</name>
<gene>
    <name evidence="5" type="ordered locus">CA2559_11183</name>
</gene>
<sequence>MKLTEQQIENALKELKGWEFGDDAIHTSFEFNNFKEAFSVMTRIAFEAEAQQHHPEWTNVYNELSITLSTHDAGGVTEKDIEMAKTIEDIIDAD</sequence>
<dbReference type="OrthoDB" id="9794987at2"/>
<dbReference type="PANTHER" id="PTHR12599:SF0">
    <property type="entry name" value="PTERIN-4-ALPHA-CARBINOLAMINE DEHYDRATASE"/>
    <property type="match status" value="1"/>
</dbReference>
<dbReference type="eggNOG" id="COG2154">
    <property type="taxonomic scope" value="Bacteria"/>
</dbReference>
<accession>A3U9V9</accession>
<dbReference type="EC" id="4.2.1.96" evidence="4"/>
<comment type="similarity">
    <text evidence="2 4">Belongs to the pterin-4-alpha-carbinolamine dehydratase family.</text>
</comment>
<evidence type="ECO:0000256" key="3">
    <source>
        <dbReference type="ARBA" id="ARBA00023239"/>
    </source>
</evidence>
<dbReference type="NCBIfam" id="NF002018">
    <property type="entry name" value="PRK00823.1-3"/>
    <property type="match status" value="1"/>
</dbReference>
<dbReference type="EMBL" id="CP002046">
    <property type="protein sequence ID" value="EAP86595.1"/>
    <property type="molecule type" value="Genomic_DNA"/>
</dbReference>
<comment type="catalytic activity">
    <reaction evidence="1 4">
        <text>(4aS,6R)-4a-hydroxy-L-erythro-5,6,7,8-tetrahydrobiopterin = (6R)-L-erythro-6,7-dihydrobiopterin + H2O</text>
        <dbReference type="Rhea" id="RHEA:11920"/>
        <dbReference type="ChEBI" id="CHEBI:15377"/>
        <dbReference type="ChEBI" id="CHEBI:15642"/>
        <dbReference type="ChEBI" id="CHEBI:43120"/>
        <dbReference type="EC" id="4.2.1.96"/>
    </reaction>
</comment>
<dbReference type="InterPro" id="IPR001533">
    <property type="entry name" value="Pterin_deHydtase"/>
</dbReference>
<dbReference type="NCBIfam" id="NF002017">
    <property type="entry name" value="PRK00823.1-2"/>
    <property type="match status" value="1"/>
</dbReference>
<dbReference type="Gene3D" id="3.30.1360.20">
    <property type="entry name" value="Transcriptional coactivator/pterin dehydratase"/>
    <property type="match status" value="1"/>
</dbReference>
<dbReference type="Pfam" id="PF01329">
    <property type="entry name" value="Pterin_4a"/>
    <property type="match status" value="1"/>
</dbReference>
<dbReference type="GO" id="GO:0008124">
    <property type="term" value="F:4-alpha-hydroxytetrahydrobiopterin dehydratase activity"/>
    <property type="evidence" value="ECO:0007669"/>
    <property type="project" value="UniProtKB-UniRule"/>
</dbReference>
<evidence type="ECO:0000256" key="4">
    <source>
        <dbReference type="HAMAP-Rule" id="MF_00434"/>
    </source>
</evidence>
<evidence type="ECO:0000256" key="2">
    <source>
        <dbReference type="ARBA" id="ARBA00006472"/>
    </source>
</evidence>
<dbReference type="HOGENOM" id="CLU_081974_3_2_10"/>